<evidence type="ECO:0000313" key="2">
    <source>
        <dbReference type="Proteomes" id="UP001548590"/>
    </source>
</evidence>
<dbReference type="Proteomes" id="UP001548590">
    <property type="component" value="Unassembled WGS sequence"/>
</dbReference>
<accession>A0ABV2CT81</accession>
<name>A0ABV2CT81_9RHOO</name>
<protein>
    <submittedName>
        <fullName evidence="1">Uncharacterized protein</fullName>
    </submittedName>
</protein>
<organism evidence="1 2">
    <name type="scientific">Uliginosibacterium paludis</name>
    <dbReference type="NCBI Taxonomy" id="1615952"/>
    <lineage>
        <taxon>Bacteria</taxon>
        <taxon>Pseudomonadati</taxon>
        <taxon>Pseudomonadota</taxon>
        <taxon>Betaproteobacteria</taxon>
        <taxon>Rhodocyclales</taxon>
        <taxon>Zoogloeaceae</taxon>
        <taxon>Uliginosibacterium</taxon>
    </lineage>
</organism>
<dbReference type="EMBL" id="JBEWLZ010000009">
    <property type="protein sequence ID" value="MET1491114.1"/>
    <property type="molecule type" value="Genomic_DNA"/>
</dbReference>
<keyword evidence="2" id="KW-1185">Reference proteome</keyword>
<dbReference type="RefSeq" id="WP_345928763.1">
    <property type="nucleotide sequence ID" value="NZ_JBDIVF010000007.1"/>
</dbReference>
<comment type="caution">
    <text evidence="1">The sequence shown here is derived from an EMBL/GenBank/DDBJ whole genome shotgun (WGS) entry which is preliminary data.</text>
</comment>
<proteinExistence type="predicted"/>
<gene>
    <name evidence="1" type="ORF">ABVT11_14840</name>
</gene>
<sequence length="161" mass="17523">MPLYLVESTASAPVRLSLRRRIHDARQYSTRVVEALLTTSSDDVYAVVEASTPAEVELFADRIGLSARGVQAVELVGQSMDEVLYSPASSRVNCLVRAVAGSHAPQDDESGDPLHFERAYQPDNGGEAIFLYDTQNAARAIFAQERLGTDVRGLSRVEKVA</sequence>
<evidence type="ECO:0000313" key="1">
    <source>
        <dbReference type="EMBL" id="MET1491114.1"/>
    </source>
</evidence>
<reference evidence="1 2" key="1">
    <citation type="submission" date="2024-07" db="EMBL/GenBank/DDBJ databases">
        <title>Uliginosibacterium paludis KCTC:42655.</title>
        <authorList>
            <person name="Kim M.K."/>
        </authorList>
    </citation>
    <scope>NUCLEOTIDE SEQUENCE [LARGE SCALE GENOMIC DNA]</scope>
    <source>
        <strain evidence="1 2">KCTC 42655</strain>
    </source>
</reference>